<keyword evidence="1" id="KW-0812">Transmembrane</keyword>
<organism evidence="2 3">
    <name type="scientific">Aegilops tauschii subsp. strangulata</name>
    <name type="common">Goatgrass</name>
    <dbReference type="NCBI Taxonomy" id="200361"/>
    <lineage>
        <taxon>Eukaryota</taxon>
        <taxon>Viridiplantae</taxon>
        <taxon>Streptophyta</taxon>
        <taxon>Embryophyta</taxon>
        <taxon>Tracheophyta</taxon>
        <taxon>Spermatophyta</taxon>
        <taxon>Magnoliopsida</taxon>
        <taxon>Liliopsida</taxon>
        <taxon>Poales</taxon>
        <taxon>Poaceae</taxon>
        <taxon>BOP clade</taxon>
        <taxon>Pooideae</taxon>
        <taxon>Triticodae</taxon>
        <taxon>Triticeae</taxon>
        <taxon>Triticinae</taxon>
        <taxon>Aegilops</taxon>
    </lineage>
</organism>
<evidence type="ECO:0000313" key="2">
    <source>
        <dbReference type="EnsemblPlants" id="AET1Gv21007100.2"/>
    </source>
</evidence>
<evidence type="ECO:0000313" key="3">
    <source>
        <dbReference type="Proteomes" id="UP000015105"/>
    </source>
</evidence>
<name>A0A453A1N7_AEGTS</name>
<accession>A0A453A1N7</accession>
<reference evidence="3" key="2">
    <citation type="journal article" date="2017" name="Nat. Plants">
        <title>The Aegilops tauschii genome reveals multiple impacts of transposons.</title>
        <authorList>
            <person name="Zhao G."/>
            <person name="Zou C."/>
            <person name="Li K."/>
            <person name="Wang K."/>
            <person name="Li T."/>
            <person name="Gao L."/>
            <person name="Zhang X."/>
            <person name="Wang H."/>
            <person name="Yang Z."/>
            <person name="Liu X."/>
            <person name="Jiang W."/>
            <person name="Mao L."/>
            <person name="Kong X."/>
            <person name="Jiao Y."/>
            <person name="Jia J."/>
        </authorList>
    </citation>
    <scope>NUCLEOTIDE SEQUENCE [LARGE SCALE GENOMIC DNA]</scope>
    <source>
        <strain evidence="3">cv. AL8/78</strain>
    </source>
</reference>
<keyword evidence="1" id="KW-0472">Membrane</keyword>
<dbReference type="EnsemblPlants" id="AET1Gv21007100.2">
    <property type="protein sequence ID" value="AET1Gv21007100.2"/>
    <property type="gene ID" value="AET1Gv21007100"/>
</dbReference>
<reference evidence="2" key="5">
    <citation type="journal article" date="2021" name="G3 (Bethesda)">
        <title>Aegilops tauschii genome assembly Aet v5.0 features greater sequence contiguity and improved annotation.</title>
        <authorList>
            <person name="Wang L."/>
            <person name="Zhu T."/>
            <person name="Rodriguez J.C."/>
            <person name="Deal K.R."/>
            <person name="Dubcovsky J."/>
            <person name="McGuire P.E."/>
            <person name="Lux T."/>
            <person name="Spannagl M."/>
            <person name="Mayer K.F.X."/>
            <person name="Baldrich P."/>
            <person name="Meyers B.C."/>
            <person name="Huo N."/>
            <person name="Gu Y.Q."/>
            <person name="Zhou H."/>
            <person name="Devos K.M."/>
            <person name="Bennetzen J.L."/>
            <person name="Unver T."/>
            <person name="Budak H."/>
            <person name="Gulick P.J."/>
            <person name="Galiba G."/>
            <person name="Kalapos B."/>
            <person name="Nelson D.R."/>
            <person name="Li P."/>
            <person name="You F.M."/>
            <person name="Luo M.C."/>
            <person name="Dvorak J."/>
        </authorList>
    </citation>
    <scope>NUCLEOTIDE SEQUENCE [LARGE SCALE GENOMIC DNA]</scope>
    <source>
        <strain evidence="2">cv. AL8/78</strain>
    </source>
</reference>
<proteinExistence type="predicted"/>
<reference evidence="2" key="4">
    <citation type="submission" date="2019-03" db="UniProtKB">
        <authorList>
            <consortium name="EnsemblPlants"/>
        </authorList>
    </citation>
    <scope>IDENTIFICATION</scope>
</reference>
<evidence type="ECO:0000256" key="1">
    <source>
        <dbReference type="SAM" id="Phobius"/>
    </source>
</evidence>
<reference evidence="3" key="1">
    <citation type="journal article" date="2014" name="Science">
        <title>Ancient hybridizations among the ancestral genomes of bread wheat.</title>
        <authorList>
            <consortium name="International Wheat Genome Sequencing Consortium,"/>
            <person name="Marcussen T."/>
            <person name="Sandve S.R."/>
            <person name="Heier L."/>
            <person name="Spannagl M."/>
            <person name="Pfeifer M."/>
            <person name="Jakobsen K.S."/>
            <person name="Wulff B.B."/>
            <person name="Steuernagel B."/>
            <person name="Mayer K.F."/>
            <person name="Olsen O.A."/>
        </authorList>
    </citation>
    <scope>NUCLEOTIDE SEQUENCE [LARGE SCALE GENOMIC DNA]</scope>
    <source>
        <strain evidence="3">cv. AL8/78</strain>
    </source>
</reference>
<sequence length="59" mass="6735">SPTIATVDASCHVSSACCFSRAITIGARGRTDRQWFHEYYIYIPVITWMFSGFVLVRVF</sequence>
<protein>
    <submittedName>
        <fullName evidence="2">Uncharacterized protein</fullName>
    </submittedName>
</protein>
<dbReference type="Gramene" id="AET1Gv21007100.2">
    <property type="protein sequence ID" value="AET1Gv21007100.2"/>
    <property type="gene ID" value="AET1Gv21007100"/>
</dbReference>
<dbReference type="Proteomes" id="UP000015105">
    <property type="component" value="Chromosome 1D"/>
</dbReference>
<keyword evidence="1" id="KW-1133">Transmembrane helix</keyword>
<keyword evidence="3" id="KW-1185">Reference proteome</keyword>
<reference evidence="2" key="3">
    <citation type="journal article" date="2017" name="Nature">
        <title>Genome sequence of the progenitor of the wheat D genome Aegilops tauschii.</title>
        <authorList>
            <person name="Luo M.C."/>
            <person name="Gu Y.Q."/>
            <person name="Puiu D."/>
            <person name="Wang H."/>
            <person name="Twardziok S.O."/>
            <person name="Deal K.R."/>
            <person name="Huo N."/>
            <person name="Zhu T."/>
            <person name="Wang L."/>
            <person name="Wang Y."/>
            <person name="McGuire P.E."/>
            <person name="Liu S."/>
            <person name="Long H."/>
            <person name="Ramasamy R.K."/>
            <person name="Rodriguez J.C."/>
            <person name="Van S.L."/>
            <person name="Yuan L."/>
            <person name="Wang Z."/>
            <person name="Xia Z."/>
            <person name="Xiao L."/>
            <person name="Anderson O.D."/>
            <person name="Ouyang S."/>
            <person name="Liang Y."/>
            <person name="Zimin A.V."/>
            <person name="Pertea G."/>
            <person name="Qi P."/>
            <person name="Bennetzen J.L."/>
            <person name="Dai X."/>
            <person name="Dawson M.W."/>
            <person name="Muller H.G."/>
            <person name="Kugler K."/>
            <person name="Rivarola-Duarte L."/>
            <person name="Spannagl M."/>
            <person name="Mayer K.F.X."/>
            <person name="Lu F.H."/>
            <person name="Bevan M.W."/>
            <person name="Leroy P."/>
            <person name="Li P."/>
            <person name="You F.M."/>
            <person name="Sun Q."/>
            <person name="Liu Z."/>
            <person name="Lyons E."/>
            <person name="Wicker T."/>
            <person name="Salzberg S.L."/>
            <person name="Devos K.M."/>
            <person name="Dvorak J."/>
        </authorList>
    </citation>
    <scope>NUCLEOTIDE SEQUENCE [LARGE SCALE GENOMIC DNA]</scope>
    <source>
        <strain evidence="2">cv. AL8/78</strain>
    </source>
</reference>
<dbReference type="AlphaFoldDB" id="A0A453A1N7"/>
<feature type="transmembrane region" description="Helical" evidence="1">
    <location>
        <begin position="39"/>
        <end position="58"/>
    </location>
</feature>